<reference evidence="1" key="2">
    <citation type="submission" date="2020-09" db="EMBL/GenBank/DDBJ databases">
        <authorList>
            <person name="Sun Q."/>
            <person name="Zhou Y."/>
        </authorList>
    </citation>
    <scope>NUCLEOTIDE SEQUENCE</scope>
    <source>
        <strain evidence="1">CGMCC 4.7308</strain>
    </source>
</reference>
<sequence>MELPEALRPLAALVGTLSGPEQVHATPWAPAGTAWARVSGSWQVDGRVLVQEQLQERDGSPAFRAVNVFSLDPATGEVLLYAFDSLGYPPDPPARGRWADGSLVLERATARGASRTSYRPTASGYRWAKVFRSGPGAPWAPFLDGEMSRDDGTAGG</sequence>
<dbReference type="RefSeq" id="WP_188944470.1">
    <property type="nucleotide sequence ID" value="NZ_BMNA01000013.1"/>
</dbReference>
<dbReference type="Proteomes" id="UP000655208">
    <property type="component" value="Unassembled WGS sequence"/>
</dbReference>
<protein>
    <submittedName>
        <fullName evidence="1">DUF1579 domain-containing protein</fullName>
    </submittedName>
</protein>
<name>A0A917T9L3_9ACTN</name>
<reference evidence="1" key="1">
    <citation type="journal article" date="2014" name="Int. J. Syst. Evol. Microbiol.">
        <title>Complete genome sequence of Corynebacterium casei LMG S-19264T (=DSM 44701T), isolated from a smear-ripened cheese.</title>
        <authorList>
            <consortium name="US DOE Joint Genome Institute (JGI-PGF)"/>
            <person name="Walter F."/>
            <person name="Albersmeier A."/>
            <person name="Kalinowski J."/>
            <person name="Ruckert C."/>
        </authorList>
    </citation>
    <scope>NUCLEOTIDE SEQUENCE</scope>
    <source>
        <strain evidence="1">CGMCC 4.7308</strain>
    </source>
</reference>
<evidence type="ECO:0000313" key="1">
    <source>
        <dbReference type="EMBL" id="GGM14931.1"/>
    </source>
</evidence>
<evidence type="ECO:0000313" key="2">
    <source>
        <dbReference type="Proteomes" id="UP000655208"/>
    </source>
</evidence>
<comment type="caution">
    <text evidence="1">The sequence shown here is derived from an EMBL/GenBank/DDBJ whole genome shotgun (WGS) entry which is preliminary data.</text>
</comment>
<dbReference type="EMBL" id="BMNA01000013">
    <property type="protein sequence ID" value="GGM14931.1"/>
    <property type="molecule type" value="Genomic_DNA"/>
</dbReference>
<organism evidence="1 2">
    <name type="scientific">Nakamurella endophytica</name>
    <dbReference type="NCBI Taxonomy" id="1748367"/>
    <lineage>
        <taxon>Bacteria</taxon>
        <taxon>Bacillati</taxon>
        <taxon>Actinomycetota</taxon>
        <taxon>Actinomycetes</taxon>
        <taxon>Nakamurellales</taxon>
        <taxon>Nakamurellaceae</taxon>
        <taxon>Nakamurella</taxon>
    </lineage>
</organism>
<accession>A0A917T9L3</accession>
<keyword evidence="2" id="KW-1185">Reference proteome</keyword>
<dbReference type="AlphaFoldDB" id="A0A917T9L3"/>
<proteinExistence type="predicted"/>
<gene>
    <name evidence="1" type="ORF">GCM10011594_38670</name>
</gene>